<evidence type="ECO:0000256" key="2">
    <source>
        <dbReference type="ARBA" id="ARBA00004496"/>
    </source>
</evidence>
<dbReference type="Proteomes" id="UP000320475">
    <property type="component" value="Unassembled WGS sequence"/>
</dbReference>
<evidence type="ECO:0000256" key="3">
    <source>
        <dbReference type="ARBA" id="ARBA00005902"/>
    </source>
</evidence>
<dbReference type="InterPro" id="IPR016069">
    <property type="entry name" value="Translin_C"/>
</dbReference>
<evidence type="ECO:0000313" key="8">
    <source>
        <dbReference type="EMBL" id="TPX52041.1"/>
    </source>
</evidence>
<evidence type="ECO:0000256" key="4">
    <source>
        <dbReference type="ARBA" id="ARBA00022490"/>
    </source>
</evidence>
<dbReference type="PANTHER" id="PTHR10741">
    <property type="entry name" value="TRANSLIN AND TRANSLIN ASSOCIATED PROTEIN X"/>
    <property type="match status" value="1"/>
</dbReference>
<sequence>MEIDDPDPSNANESPSLLSRTNPNSNRGRPHRGRDREGGGSSYRNSNHSNPQLSQQRLSSRRGSGGASTSPSDRQRFHKTRHQPNPVVSALFTSVREALDETYDRRERIVKISRDITIHSKRMIFLLHRITASNRDEIIAEARQKQIEIIGMIKCIAPELQGSNFFRHKFAVQPGLEEYIEAVSFLVYLEREQLVTKDEINAELMDDQGPYIQITTEDYLLGLADLTGELMRLGINSLINGSPSRSLQVCHFLRQLRADYEVLDFAPARRKMNEMKNSLKKVETACYSVKVRGSEYGTQRALDLVSNDLTNDIVQYQQPVHDDEGVY</sequence>
<dbReference type="CDD" id="cd14820">
    <property type="entry name" value="TRAX"/>
    <property type="match status" value="1"/>
</dbReference>
<dbReference type="Gene3D" id="1.20.58.200">
    <property type="entry name" value="Translin, domain 2"/>
    <property type="match status" value="1"/>
</dbReference>
<evidence type="ECO:0000313" key="9">
    <source>
        <dbReference type="Proteomes" id="UP000317494"/>
    </source>
</evidence>
<name>A0A507DKT9_9FUNG</name>
<dbReference type="InterPro" id="IPR036081">
    <property type="entry name" value="Translin_sf"/>
</dbReference>
<keyword evidence="9" id="KW-1185">Reference proteome</keyword>
<keyword evidence="4" id="KW-0963">Cytoplasm</keyword>
<reference evidence="9 10" key="1">
    <citation type="journal article" date="2019" name="Sci. Rep.">
        <title>Comparative genomics of chytrid fungi reveal insights into the obligate biotrophic and pathogenic lifestyle of Synchytrium endobioticum.</title>
        <authorList>
            <person name="van de Vossenberg B.T.L.H."/>
            <person name="Warris S."/>
            <person name="Nguyen H.D.T."/>
            <person name="van Gent-Pelzer M.P.E."/>
            <person name="Joly D.L."/>
            <person name="van de Geest H.C."/>
            <person name="Bonants P.J.M."/>
            <person name="Smith D.S."/>
            <person name="Levesque C.A."/>
            <person name="van der Lee T.A.J."/>
        </authorList>
    </citation>
    <scope>NUCLEOTIDE SEQUENCE [LARGE SCALE GENOMIC DNA]</scope>
    <source>
        <strain evidence="7 10">LEV6574</strain>
        <strain evidence="8 9">MB42</strain>
    </source>
</reference>
<comment type="similarity">
    <text evidence="3">Belongs to the translin family.</text>
</comment>
<feature type="compositionally biased region" description="Polar residues" evidence="6">
    <location>
        <begin position="9"/>
        <end position="27"/>
    </location>
</feature>
<accession>A0A507DKT9</accession>
<dbReference type="EMBL" id="QEAN01000045">
    <property type="protein sequence ID" value="TPX52041.1"/>
    <property type="molecule type" value="Genomic_DNA"/>
</dbReference>
<dbReference type="GO" id="GO:0005634">
    <property type="term" value="C:nucleus"/>
    <property type="evidence" value="ECO:0007669"/>
    <property type="project" value="UniProtKB-SubCell"/>
</dbReference>
<dbReference type="Gene3D" id="1.20.58.190">
    <property type="entry name" value="Translin, domain 1"/>
    <property type="match status" value="1"/>
</dbReference>
<gene>
    <name evidence="7" type="ORF">SeLEV6574_g03756</name>
    <name evidence="8" type="ORF">SeMB42_g01688</name>
</gene>
<dbReference type="VEuPathDB" id="FungiDB:SeMB42_g01688"/>
<evidence type="ECO:0000256" key="6">
    <source>
        <dbReference type="SAM" id="MobiDB-lite"/>
    </source>
</evidence>
<dbReference type="GO" id="GO:0005737">
    <property type="term" value="C:cytoplasm"/>
    <property type="evidence" value="ECO:0007669"/>
    <property type="project" value="UniProtKB-SubCell"/>
</dbReference>
<dbReference type="Pfam" id="PF01997">
    <property type="entry name" value="Translin"/>
    <property type="match status" value="1"/>
</dbReference>
<dbReference type="InterPro" id="IPR016068">
    <property type="entry name" value="Translin_N"/>
</dbReference>
<dbReference type="Proteomes" id="UP000317494">
    <property type="component" value="Unassembled WGS sequence"/>
</dbReference>
<evidence type="ECO:0000313" key="10">
    <source>
        <dbReference type="Proteomes" id="UP000320475"/>
    </source>
</evidence>
<feature type="region of interest" description="Disordered" evidence="6">
    <location>
        <begin position="1"/>
        <end position="85"/>
    </location>
</feature>
<evidence type="ECO:0000256" key="5">
    <source>
        <dbReference type="ARBA" id="ARBA00023242"/>
    </source>
</evidence>
<dbReference type="InterPro" id="IPR002848">
    <property type="entry name" value="Translin_fam"/>
</dbReference>
<dbReference type="GO" id="GO:0043565">
    <property type="term" value="F:sequence-specific DNA binding"/>
    <property type="evidence" value="ECO:0007669"/>
    <property type="project" value="InterPro"/>
</dbReference>
<feature type="compositionally biased region" description="Low complexity" evidence="6">
    <location>
        <begin position="49"/>
        <end position="72"/>
    </location>
</feature>
<evidence type="ECO:0008006" key="11">
    <source>
        <dbReference type="Google" id="ProtNLM"/>
    </source>
</evidence>
<evidence type="ECO:0000313" key="7">
    <source>
        <dbReference type="EMBL" id="TPX45629.1"/>
    </source>
</evidence>
<comment type="caution">
    <text evidence="8">The sequence shown here is derived from an EMBL/GenBank/DDBJ whole genome shotgun (WGS) entry which is preliminary data.</text>
</comment>
<dbReference type="SUPFAM" id="SSF74784">
    <property type="entry name" value="Translin"/>
    <property type="match status" value="1"/>
</dbReference>
<comment type="subcellular location">
    <subcellularLocation>
        <location evidence="2">Cytoplasm</location>
    </subcellularLocation>
    <subcellularLocation>
        <location evidence="1">Nucleus</location>
    </subcellularLocation>
</comment>
<dbReference type="AlphaFoldDB" id="A0A507DKT9"/>
<protein>
    <recommendedName>
        <fullName evidence="11">Translin</fullName>
    </recommendedName>
</protein>
<keyword evidence="5" id="KW-0539">Nucleus</keyword>
<dbReference type="STRING" id="286115.A0A507DKT9"/>
<dbReference type="OrthoDB" id="31005at2759"/>
<organism evidence="8 9">
    <name type="scientific">Synchytrium endobioticum</name>
    <dbReference type="NCBI Taxonomy" id="286115"/>
    <lineage>
        <taxon>Eukaryota</taxon>
        <taxon>Fungi</taxon>
        <taxon>Fungi incertae sedis</taxon>
        <taxon>Chytridiomycota</taxon>
        <taxon>Chytridiomycota incertae sedis</taxon>
        <taxon>Chytridiomycetes</taxon>
        <taxon>Synchytriales</taxon>
        <taxon>Synchytriaceae</taxon>
        <taxon>Synchytrium</taxon>
    </lineage>
</organism>
<evidence type="ECO:0000256" key="1">
    <source>
        <dbReference type="ARBA" id="ARBA00004123"/>
    </source>
</evidence>
<dbReference type="EMBL" id="QEAM01000135">
    <property type="protein sequence ID" value="TPX45629.1"/>
    <property type="molecule type" value="Genomic_DNA"/>
</dbReference>
<proteinExistence type="inferred from homology"/>